<reference evidence="2 3" key="1">
    <citation type="submission" date="2019-02" db="EMBL/GenBank/DDBJ databases">
        <title>Genome sequencing of the rare red list fungi Phlebia centrifuga.</title>
        <authorList>
            <person name="Buettner E."/>
            <person name="Kellner H."/>
        </authorList>
    </citation>
    <scope>NUCLEOTIDE SEQUENCE [LARGE SCALE GENOMIC DNA]</scope>
    <source>
        <strain evidence="2 3">DSM 108282</strain>
    </source>
</reference>
<dbReference type="AlphaFoldDB" id="A0A4S4KM25"/>
<keyword evidence="3" id="KW-1185">Reference proteome</keyword>
<name>A0A4S4KM25_9APHY</name>
<evidence type="ECO:0000256" key="1">
    <source>
        <dbReference type="SAM" id="MobiDB-lite"/>
    </source>
</evidence>
<dbReference type="Proteomes" id="UP000309038">
    <property type="component" value="Unassembled WGS sequence"/>
</dbReference>
<protein>
    <submittedName>
        <fullName evidence="2">Uncharacterized protein</fullName>
    </submittedName>
</protein>
<dbReference type="EMBL" id="SGPJ01000076">
    <property type="protein sequence ID" value="THG99554.1"/>
    <property type="molecule type" value="Genomic_DNA"/>
</dbReference>
<evidence type="ECO:0000313" key="2">
    <source>
        <dbReference type="EMBL" id="THG99554.1"/>
    </source>
</evidence>
<feature type="region of interest" description="Disordered" evidence="1">
    <location>
        <begin position="56"/>
        <end position="112"/>
    </location>
</feature>
<gene>
    <name evidence="2" type="ORF">EW026_g2802</name>
</gene>
<sequence length="185" mass="20393">MLDLTTPLTYQDENKWKAYVRKALERDPSLKQYDGAWPVGIYTAKFLGKAAYTNRRMGSKRGGTESRDVDEANGTTQSASGLSAVVSSSVAPGDDNVSSCTRTALPMASSDPPTRSLHHLLRSFDPPLDSLMADLQIGGVTTAREFLSLKQWPEADRGLFLRVDLKLNPFNTRQIELALANLKFE</sequence>
<accession>A0A4S4KM25</accession>
<feature type="compositionally biased region" description="Low complexity" evidence="1">
    <location>
        <begin position="78"/>
        <end position="91"/>
    </location>
</feature>
<comment type="caution">
    <text evidence="2">The sequence shown here is derived from an EMBL/GenBank/DDBJ whole genome shotgun (WGS) entry which is preliminary data.</text>
</comment>
<proteinExistence type="predicted"/>
<organism evidence="2 3">
    <name type="scientific">Hermanssonia centrifuga</name>
    <dbReference type="NCBI Taxonomy" id="98765"/>
    <lineage>
        <taxon>Eukaryota</taxon>
        <taxon>Fungi</taxon>
        <taxon>Dikarya</taxon>
        <taxon>Basidiomycota</taxon>
        <taxon>Agaricomycotina</taxon>
        <taxon>Agaricomycetes</taxon>
        <taxon>Polyporales</taxon>
        <taxon>Meruliaceae</taxon>
        <taxon>Hermanssonia</taxon>
    </lineage>
</organism>
<evidence type="ECO:0000313" key="3">
    <source>
        <dbReference type="Proteomes" id="UP000309038"/>
    </source>
</evidence>